<name>A0ACC1R323_9HYPO</name>
<proteinExistence type="predicted"/>
<dbReference type="EMBL" id="JANAKD010000152">
    <property type="protein sequence ID" value="KAJ3496911.1"/>
    <property type="molecule type" value="Genomic_DNA"/>
</dbReference>
<comment type="caution">
    <text evidence="1">The sequence shown here is derived from an EMBL/GenBank/DDBJ whole genome shotgun (WGS) entry which is preliminary data.</text>
</comment>
<keyword evidence="2" id="KW-1185">Reference proteome</keyword>
<gene>
    <name evidence="1" type="ORF">NLG97_g2314</name>
</gene>
<organism evidence="1 2">
    <name type="scientific">Lecanicillium saksenae</name>
    <dbReference type="NCBI Taxonomy" id="468837"/>
    <lineage>
        <taxon>Eukaryota</taxon>
        <taxon>Fungi</taxon>
        <taxon>Dikarya</taxon>
        <taxon>Ascomycota</taxon>
        <taxon>Pezizomycotina</taxon>
        <taxon>Sordariomycetes</taxon>
        <taxon>Hypocreomycetidae</taxon>
        <taxon>Hypocreales</taxon>
        <taxon>Cordycipitaceae</taxon>
        <taxon>Lecanicillium</taxon>
    </lineage>
</organism>
<sequence>MGVALDHFDVGQKQAYVVAGTTIGLVLAIVTYAARMYTRLTFSKTLHREDWWMGAALFVTCGVAACLFYQLSVGLARNIEDVSKAEFRKFMIGLWVIQRLQPLNLFCIKTSIILFYVHVFDTPRFKLVALIVWIYTLLWTISIWFATLFECHPVSFYWDRDQEGGHCVKNPLITIGLTSGVLSCVGDIVIFAMPIPVLSKLNLNPRKKAVLIAIFLLGLFVVCTSFIRWVALLGTDGNITSTQVEAGVWTFLEGAIGITCANLPLMGPLFRRWLSSGSGSSNRYNQGPSEVSTIGTARMRGKPSLNHQFSIIDSPNGSEVELANRVHISPGDAEAQGPGPIAFLQRNASTMAEELRMAKRPNFLVILADDLGYSDLGCYGSEIKTPHIDKLAGQGLRFTGLGSLIEWVSTQERQATARGKPGYEGYLNERVVTLPEVLRDAGYLTLFSGKWHLGLRADKSPFGRGFDRSFAHLPGASNHYGWEPQLDENLAVPPNPFAKNIPLHMEDGEYVKKLPEGWYSSNGYGDILLRYLRDWQAAKSGALEDDRPFFAYYAFTAPHWPLQAPQEYVDHYRGVYDHGPDALRHQRLERLKEAGLVDKDVQAHPVVANGAPSWEEMSAEQRALSARSMEVYAGMVECMDYNVGKVVDYLQDIGELDNTFVMFLSDNGAEGAAFEAHPAFQGGPMEHLQKYYNNSLENIGKFDSFAWYGPRWAQAATAPMKLYKAFTTEGGIRVPLVAKFPKSYTNIEPANGTTDIFSTIMDIAPTCLEMAGVSHPAPSYKGREIVGMRGKSMVPWLKGESKTVHGNDFVEGWEMCGRAAVRKGYWKAVFLPAMGKTSAAGSDRWELFNLEKDQGETKDLSKDHPEILAELLQLWDKYVLDTGVVPFSPALGDYIAATEEQMPPNGWMEYEYWKKGAREEPEKFFVTPKRFDRDGRRVK</sequence>
<evidence type="ECO:0000313" key="1">
    <source>
        <dbReference type="EMBL" id="KAJ3496911.1"/>
    </source>
</evidence>
<evidence type="ECO:0000313" key="2">
    <source>
        <dbReference type="Proteomes" id="UP001148737"/>
    </source>
</evidence>
<reference evidence="1" key="1">
    <citation type="submission" date="2022-07" db="EMBL/GenBank/DDBJ databases">
        <title>Genome Sequence of Lecanicillium saksenae.</title>
        <authorList>
            <person name="Buettner E."/>
        </authorList>
    </citation>
    <scope>NUCLEOTIDE SEQUENCE</scope>
    <source>
        <strain evidence="1">VT-O1</strain>
    </source>
</reference>
<accession>A0ACC1R323</accession>
<dbReference type="Proteomes" id="UP001148737">
    <property type="component" value="Unassembled WGS sequence"/>
</dbReference>
<protein>
    <submittedName>
        <fullName evidence="1">Uncharacterized protein</fullName>
    </submittedName>
</protein>